<dbReference type="GO" id="GO:0008171">
    <property type="term" value="F:O-methyltransferase activity"/>
    <property type="evidence" value="ECO:0007669"/>
    <property type="project" value="InterPro"/>
</dbReference>
<organism evidence="7 8">
    <name type="scientific">Dioscorea cayennensis subsp. rotundata</name>
    <name type="common">White Guinea yam</name>
    <name type="synonym">Dioscorea rotundata</name>
    <dbReference type="NCBI Taxonomy" id="55577"/>
    <lineage>
        <taxon>Eukaryota</taxon>
        <taxon>Viridiplantae</taxon>
        <taxon>Streptophyta</taxon>
        <taxon>Embryophyta</taxon>
        <taxon>Tracheophyta</taxon>
        <taxon>Spermatophyta</taxon>
        <taxon>Magnoliopsida</taxon>
        <taxon>Liliopsida</taxon>
        <taxon>Dioscoreales</taxon>
        <taxon>Dioscoreaceae</taxon>
        <taxon>Dioscorea</taxon>
    </lineage>
</organism>
<accession>A0AB40CKA4</accession>
<dbReference type="FunFam" id="1.10.10.10:FF:000357">
    <property type="entry name" value="Caffeic acid 3-O-methyltransferase"/>
    <property type="match status" value="1"/>
</dbReference>
<dbReference type="InterPro" id="IPR036390">
    <property type="entry name" value="WH_DNA-bd_sf"/>
</dbReference>
<evidence type="ECO:0000313" key="8">
    <source>
        <dbReference type="RefSeq" id="XP_039140505.1"/>
    </source>
</evidence>
<dbReference type="PIRSF" id="PIRSF005739">
    <property type="entry name" value="O-mtase"/>
    <property type="match status" value="1"/>
</dbReference>
<sequence length="350" mass="38731">MEDIAAYGRALDLGCGIALSMTLKAVIELDVLEIMAAAGPGAWLWPEEIASKIQSSNPDAHEVLDRMLRFLAAHKVVTCEVVVGEDGESKRRYGLGPVCKYLTKDEDGVSVAPLLLKHHTKVLVETWLNLKHAVLDGSIPFVKTHGVTMFEHEDKDPDFSEIFNKAMFNQTIMLMKKMLENYKGFENINVLVDVGGGHGATLGIILSKYPNIKAINFDLPHVVSKAKPIQGVEFVGGDMFASVPTGDAIFMKWILHDWSNEHCVKILKNCWKALPNNGKVIVVELIIPEIPEDADEAKNSLLGDVIMLAYCVGGRERTEKEYRLLANKSGFSGFNIACCLHNFSIMEFCK</sequence>
<dbReference type="SUPFAM" id="SSF53335">
    <property type="entry name" value="S-adenosyl-L-methionine-dependent methyltransferases"/>
    <property type="match status" value="1"/>
</dbReference>
<dbReference type="GeneID" id="120277717"/>
<dbReference type="PANTHER" id="PTHR11746">
    <property type="entry name" value="O-METHYLTRANSFERASE"/>
    <property type="match status" value="1"/>
</dbReference>
<proteinExistence type="predicted"/>
<dbReference type="Gene3D" id="3.40.50.150">
    <property type="entry name" value="Vaccinia Virus protein VP39"/>
    <property type="match status" value="1"/>
</dbReference>
<dbReference type="InterPro" id="IPR029063">
    <property type="entry name" value="SAM-dependent_MTases_sf"/>
</dbReference>
<evidence type="ECO:0000256" key="3">
    <source>
        <dbReference type="ARBA" id="ARBA00022691"/>
    </source>
</evidence>
<dbReference type="Gene3D" id="1.10.10.10">
    <property type="entry name" value="Winged helix-like DNA-binding domain superfamily/Winged helix DNA-binding domain"/>
    <property type="match status" value="1"/>
</dbReference>
<dbReference type="SUPFAM" id="SSF46785">
    <property type="entry name" value="Winged helix' DNA-binding domain"/>
    <property type="match status" value="1"/>
</dbReference>
<dbReference type="Pfam" id="PF00891">
    <property type="entry name" value="Methyltransf_2"/>
    <property type="match status" value="1"/>
</dbReference>
<dbReference type="GO" id="GO:0046983">
    <property type="term" value="F:protein dimerization activity"/>
    <property type="evidence" value="ECO:0007669"/>
    <property type="project" value="InterPro"/>
</dbReference>
<keyword evidence="3" id="KW-0949">S-adenosyl-L-methionine</keyword>
<dbReference type="InterPro" id="IPR001077">
    <property type="entry name" value="COMT_C"/>
</dbReference>
<feature type="domain" description="O-methyltransferase C-terminal" evidence="5">
    <location>
        <begin position="127"/>
        <end position="332"/>
    </location>
</feature>
<dbReference type="RefSeq" id="XP_039140505.1">
    <property type="nucleotide sequence ID" value="XM_039284571.1"/>
</dbReference>
<dbReference type="InterPro" id="IPR012967">
    <property type="entry name" value="COMT_dimerisation"/>
</dbReference>
<evidence type="ECO:0000256" key="4">
    <source>
        <dbReference type="PIRSR" id="PIRSR005739-1"/>
    </source>
</evidence>
<evidence type="ECO:0000259" key="6">
    <source>
        <dbReference type="Pfam" id="PF08100"/>
    </source>
</evidence>
<reference evidence="8" key="1">
    <citation type="submission" date="2025-08" db="UniProtKB">
        <authorList>
            <consortium name="RefSeq"/>
        </authorList>
    </citation>
    <scope>IDENTIFICATION</scope>
</reference>
<protein>
    <submittedName>
        <fullName evidence="8">Caffeic acid 3-O-methyltransferase-like</fullName>
    </submittedName>
</protein>
<evidence type="ECO:0000259" key="5">
    <source>
        <dbReference type="Pfam" id="PF00891"/>
    </source>
</evidence>
<dbReference type="InterPro" id="IPR036388">
    <property type="entry name" value="WH-like_DNA-bd_sf"/>
</dbReference>
<name>A0AB40CKA4_DIOCR</name>
<gene>
    <name evidence="8" type="primary">LOC120277717</name>
</gene>
<feature type="active site" description="Proton acceptor" evidence="4">
    <location>
        <position position="256"/>
    </location>
</feature>
<dbReference type="GO" id="GO:0032259">
    <property type="term" value="P:methylation"/>
    <property type="evidence" value="ECO:0007669"/>
    <property type="project" value="UniProtKB-KW"/>
</dbReference>
<feature type="domain" description="O-methyltransferase dimerisation" evidence="6">
    <location>
        <begin position="13"/>
        <end position="104"/>
    </location>
</feature>
<dbReference type="Proteomes" id="UP001515500">
    <property type="component" value="Chromosome 2"/>
</dbReference>
<dbReference type="Pfam" id="PF08100">
    <property type="entry name" value="Dimerisation"/>
    <property type="match status" value="1"/>
</dbReference>
<keyword evidence="2" id="KW-0808">Transferase</keyword>
<keyword evidence="7" id="KW-1185">Reference proteome</keyword>
<dbReference type="FunFam" id="3.40.50.150:FF:000061">
    <property type="entry name" value="Caffeic acid O-methyltransferase"/>
    <property type="match status" value="1"/>
</dbReference>
<dbReference type="AlphaFoldDB" id="A0AB40CKA4"/>
<evidence type="ECO:0000256" key="1">
    <source>
        <dbReference type="ARBA" id="ARBA00022603"/>
    </source>
</evidence>
<evidence type="ECO:0000256" key="2">
    <source>
        <dbReference type="ARBA" id="ARBA00022679"/>
    </source>
</evidence>
<dbReference type="PROSITE" id="PS51683">
    <property type="entry name" value="SAM_OMT_II"/>
    <property type="match status" value="1"/>
</dbReference>
<dbReference type="InterPro" id="IPR016461">
    <property type="entry name" value="COMT-like"/>
</dbReference>
<evidence type="ECO:0000313" key="7">
    <source>
        <dbReference type="Proteomes" id="UP001515500"/>
    </source>
</evidence>
<keyword evidence="1" id="KW-0489">Methyltransferase</keyword>